<reference evidence="1 2" key="1">
    <citation type="submission" date="2019-05" db="EMBL/GenBank/DDBJ databases">
        <title>Georgenia *** sp. nov., and Georgenia *** sp. nov., isolated from the intestinal contents of plateau pika (Ochotona curzoniae) in the Qinghai-Tibet plateau of China.</title>
        <authorList>
            <person name="Tian Z."/>
        </authorList>
    </citation>
    <scope>NUCLEOTIDE SEQUENCE [LARGE SCALE GENOMIC DNA]</scope>
    <source>
        <strain evidence="1 2">Z443</strain>
    </source>
</reference>
<dbReference type="RefSeq" id="WP_139927467.1">
    <property type="nucleotide sequence ID" value="NZ_CP040915.1"/>
</dbReference>
<evidence type="ECO:0000313" key="2">
    <source>
        <dbReference type="Proteomes" id="UP000314616"/>
    </source>
</evidence>
<organism evidence="1 2">
    <name type="scientific">Georgenia yuyongxinii</name>
    <dbReference type="NCBI Taxonomy" id="2589797"/>
    <lineage>
        <taxon>Bacteria</taxon>
        <taxon>Bacillati</taxon>
        <taxon>Actinomycetota</taxon>
        <taxon>Actinomycetes</taxon>
        <taxon>Micrococcales</taxon>
        <taxon>Bogoriellaceae</taxon>
        <taxon>Georgenia</taxon>
    </lineage>
</organism>
<accession>A0A5B8C0E8</accession>
<proteinExistence type="predicted"/>
<dbReference type="AlphaFoldDB" id="A0A5B8C0E8"/>
<name>A0A5B8C0E8_9MICO</name>
<dbReference type="KEGG" id="gyu:FE374_04700"/>
<gene>
    <name evidence="1" type="ORF">FE374_04700</name>
</gene>
<evidence type="ECO:0000313" key="1">
    <source>
        <dbReference type="EMBL" id="QDC24023.1"/>
    </source>
</evidence>
<protein>
    <recommendedName>
        <fullName evidence="3">Transcriptional regulator, AbiEi antitoxin, Type IV TA system</fullName>
    </recommendedName>
</protein>
<sequence length="313" mass="34364">MNTNEGPELILVRDLTALGRDPRSTQRASRSRALTRVRRGAYADARAWATATNSERHRLFVLSTMAGMRTPPVLSHESAAVLLGIPLMGPPPEKVHVAGDSASGGRSSACIQRHVVRPMPAITLVDGVAVTSAARTVVDLARSRPFTAGLVAADYVLRVGLVARAHLDEALDEVAGQRGARRARAVIDRADARAESVGESLSRAQMHLLGVPIPELQHVFYDADGFIGRTDFWWVEERKVGEFDGRIKYQPPERSGGLPPEKVVWREKRREDRLRRQIEGVVRWVWTEALNTSGFGRLLAGAGIYPVRPGVRP</sequence>
<evidence type="ECO:0008006" key="3">
    <source>
        <dbReference type="Google" id="ProtNLM"/>
    </source>
</evidence>
<dbReference type="EMBL" id="CP040915">
    <property type="protein sequence ID" value="QDC24023.1"/>
    <property type="molecule type" value="Genomic_DNA"/>
</dbReference>
<dbReference type="OrthoDB" id="5517693at2"/>
<dbReference type="Proteomes" id="UP000314616">
    <property type="component" value="Chromosome"/>
</dbReference>